<dbReference type="InterPro" id="IPR056209">
    <property type="entry name" value="SU10_adaptor"/>
</dbReference>
<dbReference type="EMBL" id="LAZR01015175">
    <property type="protein sequence ID" value="KKM14312.1"/>
    <property type="molecule type" value="Genomic_DNA"/>
</dbReference>
<accession>A0A0F9HGM8</accession>
<gene>
    <name evidence="1" type="ORF">LCGC14_1707350</name>
</gene>
<protein>
    <submittedName>
        <fullName evidence="1">Uncharacterized protein</fullName>
    </submittedName>
</protein>
<evidence type="ECO:0000313" key="1">
    <source>
        <dbReference type="EMBL" id="KKM14312.1"/>
    </source>
</evidence>
<name>A0A0F9HGM8_9ZZZZ</name>
<dbReference type="AlphaFoldDB" id="A0A0F9HGM8"/>
<sequence>MTLFEKYEFIEYITNKDYNGNVIAPDQYGELIVSANIDLFKKKTGLPEDYQLGSPITREYIDANKIQLADTKHLKVRAATQNVSSGVIAYPSGYFLDDAIRYSYQRNVDGDSVTITKVVEALSEAKYGDRAGNWTKQPSTKNPVYVVRNDGIYIYPATIATVDFNYYKYPTTPVFAYLQRTGYIEYNAGGSTEFDWPERLHMDLVRIILGYVGINIREAQLSQYAEIKKKEGV</sequence>
<proteinExistence type="predicted"/>
<comment type="caution">
    <text evidence="1">The sequence shown here is derived from an EMBL/GenBank/DDBJ whole genome shotgun (WGS) entry which is preliminary data.</text>
</comment>
<organism evidence="1">
    <name type="scientific">marine sediment metagenome</name>
    <dbReference type="NCBI Taxonomy" id="412755"/>
    <lineage>
        <taxon>unclassified sequences</taxon>
        <taxon>metagenomes</taxon>
        <taxon>ecological metagenomes</taxon>
    </lineage>
</organism>
<dbReference type="Pfam" id="PF24175">
    <property type="entry name" value="SU10_adaptor"/>
    <property type="match status" value="1"/>
</dbReference>
<reference evidence="1" key="1">
    <citation type="journal article" date="2015" name="Nature">
        <title>Complex archaea that bridge the gap between prokaryotes and eukaryotes.</title>
        <authorList>
            <person name="Spang A."/>
            <person name="Saw J.H."/>
            <person name="Jorgensen S.L."/>
            <person name="Zaremba-Niedzwiedzka K."/>
            <person name="Martijn J."/>
            <person name="Lind A.E."/>
            <person name="van Eijk R."/>
            <person name="Schleper C."/>
            <person name="Guy L."/>
            <person name="Ettema T.J."/>
        </authorList>
    </citation>
    <scope>NUCLEOTIDE SEQUENCE</scope>
</reference>